<dbReference type="Proteomes" id="UP000243629">
    <property type="component" value="Unassembled WGS sequence"/>
</dbReference>
<dbReference type="AlphaFoldDB" id="A0A1I4NM76"/>
<proteinExistence type="predicted"/>
<dbReference type="Gene3D" id="1.10.357.10">
    <property type="entry name" value="Tetracycline Repressor, domain 2"/>
    <property type="match status" value="1"/>
</dbReference>
<dbReference type="OrthoDB" id="158903at2"/>
<evidence type="ECO:0000259" key="1">
    <source>
        <dbReference type="Pfam" id="PF18598"/>
    </source>
</evidence>
<evidence type="ECO:0000313" key="2">
    <source>
        <dbReference type="EMBL" id="SFM16634.1"/>
    </source>
</evidence>
<dbReference type="InterPro" id="IPR041485">
    <property type="entry name" value="TetR_C_36"/>
</dbReference>
<reference evidence="3" key="1">
    <citation type="submission" date="2016-10" db="EMBL/GenBank/DDBJ databases">
        <authorList>
            <person name="Varghese N."/>
            <person name="Submissions S."/>
        </authorList>
    </citation>
    <scope>NUCLEOTIDE SEQUENCE [LARGE SCALE GENOMIC DNA]</scope>
    <source>
        <strain evidence="3">DSM 24213</strain>
    </source>
</reference>
<dbReference type="EMBL" id="FOUI01000001">
    <property type="protein sequence ID" value="SFM16634.1"/>
    <property type="molecule type" value="Genomic_DNA"/>
</dbReference>
<feature type="domain" description="QsdR TetR regulatory C-terminal" evidence="1">
    <location>
        <begin position="93"/>
        <end position="202"/>
    </location>
</feature>
<dbReference type="Pfam" id="PF18598">
    <property type="entry name" value="TetR_C_36"/>
    <property type="match status" value="1"/>
</dbReference>
<dbReference type="SUPFAM" id="SSF48498">
    <property type="entry name" value="Tetracyclin repressor-like, C-terminal domain"/>
    <property type="match status" value="1"/>
</dbReference>
<dbReference type="STRING" id="1720063.SAMN05216217_101419"/>
<sequence>MTTPSTPLAMALAQSKSEERATPLSAFRMARRWWLEGRRLNLSLLAEELGVGRATLMRWVGNKDLLMGEILWSLYKTVYDETIDNARAVPGLEGVDFLTRIYSDINHALLEAKPLHDFLHNEPQWALQLLTSNISGLQDRLIETWRRLLEEQIAAGNIAPEMDAENLAFYIIKIGEGLIYCDMICGRKPNPGPAATAFRLLVSGRAPN</sequence>
<organism evidence="2 3">
    <name type="scientific">Halopseudomonas yangmingensis</name>
    <dbReference type="NCBI Taxonomy" id="1720063"/>
    <lineage>
        <taxon>Bacteria</taxon>
        <taxon>Pseudomonadati</taxon>
        <taxon>Pseudomonadota</taxon>
        <taxon>Gammaproteobacteria</taxon>
        <taxon>Pseudomonadales</taxon>
        <taxon>Pseudomonadaceae</taxon>
        <taxon>Halopseudomonas</taxon>
    </lineage>
</organism>
<name>A0A1I4NM76_9GAMM</name>
<protein>
    <recommendedName>
        <fullName evidence="1">QsdR TetR regulatory C-terminal domain-containing protein</fullName>
    </recommendedName>
</protein>
<gene>
    <name evidence="2" type="ORF">SAMN05216217_101419</name>
</gene>
<keyword evidence="3" id="KW-1185">Reference proteome</keyword>
<dbReference type="RefSeq" id="WP_143069546.1">
    <property type="nucleotide sequence ID" value="NZ_FOUI01000001.1"/>
</dbReference>
<dbReference type="InterPro" id="IPR036271">
    <property type="entry name" value="Tet_transcr_reg_TetR-rel_C_sf"/>
</dbReference>
<evidence type="ECO:0000313" key="3">
    <source>
        <dbReference type="Proteomes" id="UP000243629"/>
    </source>
</evidence>
<accession>A0A1I4NM76</accession>